<dbReference type="EMBL" id="JPGY02000001">
    <property type="protein sequence ID" value="KRU13269.1"/>
    <property type="molecule type" value="Genomic_DNA"/>
</dbReference>
<dbReference type="PRINTS" id="PR00069">
    <property type="entry name" value="ALDKETRDTASE"/>
</dbReference>
<dbReference type="InterPro" id="IPR023210">
    <property type="entry name" value="NADP_OxRdtase_dom"/>
</dbReference>
<dbReference type="InterPro" id="IPR050523">
    <property type="entry name" value="AKR_Detox_Biosynth"/>
</dbReference>
<evidence type="ECO:0000313" key="5">
    <source>
        <dbReference type="Proteomes" id="UP000028042"/>
    </source>
</evidence>
<dbReference type="GO" id="GO:0005829">
    <property type="term" value="C:cytosol"/>
    <property type="evidence" value="ECO:0007669"/>
    <property type="project" value="TreeGrafter"/>
</dbReference>
<dbReference type="EMBL" id="CP009268">
    <property type="protein sequence ID" value="AJA50720.1"/>
    <property type="molecule type" value="Genomic_DNA"/>
</dbReference>
<dbReference type="SUPFAM" id="SSF51430">
    <property type="entry name" value="NAD(P)-linked oxidoreductase"/>
    <property type="match status" value="1"/>
</dbReference>
<evidence type="ECO:0000313" key="3">
    <source>
        <dbReference type="EMBL" id="AJA50720.1"/>
    </source>
</evidence>
<dbReference type="AlphaFoldDB" id="A0A0H3J1Y4"/>
<gene>
    <name evidence="3" type="ORF">CLPA_c06320</name>
    <name evidence="4" type="ORF">CP6013_02517</name>
</gene>
<dbReference type="KEGG" id="cpae:CPAST_c06320"/>
<reference evidence="3 6" key="1">
    <citation type="journal article" date="2015" name="Genome Announc.">
        <title>Complete Genome Sequence of the Nitrogen-Fixing and Solvent-Producing Clostridium pasteurianum DSM 525.</title>
        <authorList>
            <person name="Poehlein A."/>
            <person name="Grosse-Honebrink A."/>
            <person name="Zhang Y."/>
            <person name="Minton N.P."/>
            <person name="Daniel R."/>
        </authorList>
    </citation>
    <scope>NUCLEOTIDE SEQUENCE [LARGE SCALE GENOMIC DNA]</scope>
    <source>
        <strain evidence="3">DSM 525</strain>
        <strain evidence="6">DSM 525 / ATCC 6013</strain>
    </source>
</reference>
<evidence type="ECO:0000256" key="1">
    <source>
        <dbReference type="ARBA" id="ARBA00023002"/>
    </source>
</evidence>
<dbReference type="KEGG" id="cpat:CLPA_c06320"/>
<accession>A0A0H3J1Y4</accession>
<reference evidence="4 5" key="3">
    <citation type="journal article" name="Genome Announc.">
        <title>Improved Draft Genome Sequence of Clostridium pasteurianum Strain ATCC 6013 (DSM 525) Using a Hybrid Next-Generation Sequencing Approach.</title>
        <authorList>
            <person name="Pyne M.E."/>
            <person name="Utturkar S."/>
            <person name="Brown S.D."/>
            <person name="Moo-Young M."/>
            <person name="Chung D.A."/>
            <person name="Chou C.P."/>
        </authorList>
    </citation>
    <scope>NUCLEOTIDE SEQUENCE [LARGE SCALE GENOMIC DNA]</scope>
    <source>
        <strain evidence="4 5">ATCC 6013</strain>
    </source>
</reference>
<keyword evidence="1" id="KW-0560">Oxidoreductase</keyword>
<evidence type="ECO:0000313" key="4">
    <source>
        <dbReference type="EMBL" id="KRU13269.1"/>
    </source>
</evidence>
<dbReference type="eggNOG" id="COG0667">
    <property type="taxonomic scope" value="Bacteria"/>
</dbReference>
<protein>
    <submittedName>
        <fullName evidence="3">Aldo/keto reductase</fullName>
    </submittedName>
    <submittedName>
        <fullName evidence="4">NADP-dependent oxidoreductase domain containing protein</fullName>
    </submittedName>
</protein>
<name>A0A0H3J1Y4_CLOPA</name>
<keyword evidence="6" id="KW-1185">Reference proteome</keyword>
<feature type="domain" description="NADP-dependent oxidoreductase" evidence="2">
    <location>
        <begin position="17"/>
        <end position="312"/>
    </location>
</feature>
<dbReference type="CDD" id="cd19148">
    <property type="entry name" value="AKR_AKR11B1"/>
    <property type="match status" value="1"/>
</dbReference>
<dbReference type="RefSeq" id="WP_004455379.1">
    <property type="nucleotide sequence ID" value="NZ_ANZB01000001.1"/>
</dbReference>
<evidence type="ECO:0000259" key="2">
    <source>
        <dbReference type="Pfam" id="PF00248"/>
    </source>
</evidence>
<dbReference type="Gene3D" id="3.20.20.100">
    <property type="entry name" value="NADP-dependent oxidoreductase domain"/>
    <property type="match status" value="1"/>
</dbReference>
<dbReference type="GO" id="GO:0016491">
    <property type="term" value="F:oxidoreductase activity"/>
    <property type="evidence" value="ECO:0007669"/>
    <property type="project" value="UniProtKB-KW"/>
</dbReference>
<dbReference type="Pfam" id="PF00248">
    <property type="entry name" value="Aldo_ket_red"/>
    <property type="match status" value="1"/>
</dbReference>
<dbReference type="Proteomes" id="UP000030905">
    <property type="component" value="Chromosome"/>
</dbReference>
<dbReference type="Proteomes" id="UP000028042">
    <property type="component" value="Unassembled WGS sequence"/>
</dbReference>
<organism evidence="3 6">
    <name type="scientific">Clostridium pasteurianum DSM 525 = ATCC 6013</name>
    <dbReference type="NCBI Taxonomy" id="1262449"/>
    <lineage>
        <taxon>Bacteria</taxon>
        <taxon>Bacillati</taxon>
        <taxon>Bacillota</taxon>
        <taxon>Clostridia</taxon>
        <taxon>Eubacteriales</taxon>
        <taxon>Clostridiaceae</taxon>
        <taxon>Clostridium</taxon>
    </lineage>
</organism>
<dbReference type="GeneID" id="93072854"/>
<dbReference type="PANTHER" id="PTHR43364">
    <property type="entry name" value="NADH-SPECIFIC METHYLGLYOXAL REDUCTASE-RELATED"/>
    <property type="match status" value="1"/>
</dbReference>
<dbReference type="InterPro" id="IPR018170">
    <property type="entry name" value="Aldo/ket_reductase_CS"/>
</dbReference>
<sequence>MEYTEINKTNLNKLSKVAIGTWAIGGSDWGGTDVKKSIETIHHALDLGINVIDTAPAYGRGESETIVGEAVKNIPRDSFYIATKVGLDWSKGDGKVYRNDTKENILKEVEDSLKRLQTDYIDIYQVHWPDPLTPIEETALAMKSLLDAGKIRAIGVSNFSVEQMETFKKFAPIHTVQPPYNIFEQDFKKELLPYAKKQNITALYYGSICRGLLSGKMTLNRKFNGDDLRNTDPKFKSDRFPGYIKAVEALDKWSKDNYGKPVISLAIRWLIDQPISGIALWGARKPDQLDAIKTIEGWKLKEEDFETIESIVNTYVKESVGPEFMAPPVRDI</sequence>
<reference evidence="4" key="2">
    <citation type="submission" date="2015-10" db="EMBL/GenBank/DDBJ databases">
        <title>Improved Draft Genome Sequence of Clostridium pasteurianum Strain ATCC 6013 (DSM 525) Using a Hybrid Next-Generation Sequencing Approach.</title>
        <authorList>
            <person name="Pyne M.E."/>
            <person name="Utturkar S.M."/>
            <person name="Brown S.D."/>
            <person name="Moo-Young M."/>
            <person name="Chung D.A."/>
            <person name="Chou P.C."/>
        </authorList>
    </citation>
    <scope>NUCLEOTIDE SEQUENCE</scope>
    <source>
        <strain evidence="4">ATCC 6013</strain>
    </source>
</reference>
<dbReference type="PANTHER" id="PTHR43364:SF4">
    <property type="entry name" value="NAD(P)-LINKED OXIDOREDUCTASE SUPERFAMILY PROTEIN"/>
    <property type="match status" value="1"/>
</dbReference>
<evidence type="ECO:0000313" key="6">
    <source>
        <dbReference type="Proteomes" id="UP000030905"/>
    </source>
</evidence>
<dbReference type="PATRIC" id="fig|1262449.3.peg.533"/>
<dbReference type="PROSITE" id="PS00062">
    <property type="entry name" value="ALDOKETO_REDUCTASE_2"/>
    <property type="match status" value="1"/>
</dbReference>
<proteinExistence type="predicted"/>
<dbReference type="InterPro" id="IPR020471">
    <property type="entry name" value="AKR"/>
</dbReference>
<dbReference type="InterPro" id="IPR036812">
    <property type="entry name" value="NAD(P)_OxRdtase_dom_sf"/>
</dbReference>
<dbReference type="FunFam" id="3.20.20.100:FF:000004">
    <property type="entry name" value="Oxidoreductase, aldo/keto reductase"/>
    <property type="match status" value="1"/>
</dbReference>